<dbReference type="PANTHER" id="PTHR44051:SF8">
    <property type="entry name" value="GLUTATHIONE S-TRANSFERASE GSTA"/>
    <property type="match status" value="1"/>
</dbReference>
<dbReference type="Gene3D" id="3.40.30.10">
    <property type="entry name" value="Glutaredoxin"/>
    <property type="match status" value="1"/>
</dbReference>
<dbReference type="SFLD" id="SFLDG01151">
    <property type="entry name" value="Main.2:_Nu-like"/>
    <property type="match status" value="1"/>
</dbReference>
<dbReference type="SFLD" id="SFLDG00358">
    <property type="entry name" value="Main_(cytGST)"/>
    <property type="match status" value="1"/>
</dbReference>
<dbReference type="InterPro" id="IPR004045">
    <property type="entry name" value="Glutathione_S-Trfase_N"/>
</dbReference>
<evidence type="ECO:0000259" key="4">
    <source>
        <dbReference type="PROSITE" id="PS50405"/>
    </source>
</evidence>
<dbReference type="Proteomes" id="UP000022910">
    <property type="component" value="Unassembled WGS sequence"/>
</dbReference>
<feature type="domain" description="GST N-terminal" evidence="3">
    <location>
        <begin position="39"/>
        <end position="129"/>
    </location>
</feature>
<comment type="similarity">
    <text evidence="1 2">Belongs to the GST superfamily.</text>
</comment>
<dbReference type="InterPro" id="IPR004046">
    <property type="entry name" value="GST_C"/>
</dbReference>
<dbReference type="PROSITE" id="PS50404">
    <property type="entry name" value="GST_NTER"/>
    <property type="match status" value="1"/>
</dbReference>
<dbReference type="Pfam" id="PF00043">
    <property type="entry name" value="GST_C"/>
    <property type="match status" value="1"/>
</dbReference>
<evidence type="ECO:0000256" key="2">
    <source>
        <dbReference type="RuleBase" id="RU003494"/>
    </source>
</evidence>
<comment type="caution">
    <text evidence="5">The sequence shown here is derived from an EMBL/GenBank/DDBJ whole genome shotgun (WGS) entry which is preliminary data.</text>
</comment>
<proteinExistence type="inferred from homology"/>
<name>A0A015MRL7_RHIIW</name>
<dbReference type="OrthoDB" id="422574at2759"/>
<gene>
    <name evidence="5" type="ORF">RirG_096390</name>
</gene>
<evidence type="ECO:0000259" key="3">
    <source>
        <dbReference type="PROSITE" id="PS50404"/>
    </source>
</evidence>
<dbReference type="InterPro" id="IPR036282">
    <property type="entry name" value="Glutathione-S-Trfase_C_sf"/>
</dbReference>
<dbReference type="SUPFAM" id="SSF47616">
    <property type="entry name" value="GST C-terminal domain-like"/>
    <property type="match status" value="1"/>
</dbReference>
<evidence type="ECO:0000313" key="5">
    <source>
        <dbReference type="EMBL" id="EXX69408.1"/>
    </source>
</evidence>
<keyword evidence="6" id="KW-1185">Reference proteome</keyword>
<organism evidence="5 6">
    <name type="scientific">Rhizophagus irregularis (strain DAOM 197198w)</name>
    <name type="common">Glomus intraradices</name>
    <dbReference type="NCBI Taxonomy" id="1432141"/>
    <lineage>
        <taxon>Eukaryota</taxon>
        <taxon>Fungi</taxon>
        <taxon>Fungi incertae sedis</taxon>
        <taxon>Mucoromycota</taxon>
        <taxon>Glomeromycotina</taxon>
        <taxon>Glomeromycetes</taxon>
        <taxon>Glomerales</taxon>
        <taxon>Glomeraceae</taxon>
        <taxon>Rhizophagus</taxon>
    </lineage>
</organism>
<feature type="domain" description="GST C-terminal" evidence="4">
    <location>
        <begin position="137"/>
        <end position="252"/>
    </location>
</feature>
<dbReference type="PROSITE" id="PS50405">
    <property type="entry name" value="GST_CTER"/>
    <property type="match status" value="1"/>
</dbReference>
<evidence type="ECO:0000313" key="6">
    <source>
        <dbReference type="Proteomes" id="UP000022910"/>
    </source>
</evidence>
<dbReference type="InterPro" id="IPR010987">
    <property type="entry name" value="Glutathione-S-Trfase_C-like"/>
</dbReference>
<protein>
    <submittedName>
        <fullName evidence="5">Ure2p</fullName>
    </submittedName>
</protein>
<accession>A0A015MRL7</accession>
<dbReference type="OMA" id="EYYECNN"/>
<reference evidence="5 6" key="1">
    <citation type="submission" date="2014-02" db="EMBL/GenBank/DDBJ databases">
        <title>Single nucleus genome sequencing reveals high similarity among nuclei of an endomycorrhizal fungus.</title>
        <authorList>
            <person name="Lin K."/>
            <person name="Geurts R."/>
            <person name="Zhang Z."/>
            <person name="Limpens E."/>
            <person name="Saunders D.G."/>
            <person name="Mu D."/>
            <person name="Pang E."/>
            <person name="Cao H."/>
            <person name="Cha H."/>
            <person name="Lin T."/>
            <person name="Zhou Q."/>
            <person name="Shang Y."/>
            <person name="Li Y."/>
            <person name="Ivanov S."/>
            <person name="Sharma T."/>
            <person name="Velzen R.V."/>
            <person name="Ruijter N.D."/>
            <person name="Aanen D.K."/>
            <person name="Win J."/>
            <person name="Kamoun S."/>
            <person name="Bisseling T."/>
            <person name="Huang S."/>
        </authorList>
    </citation>
    <scope>NUCLEOTIDE SEQUENCE [LARGE SCALE GENOMIC DNA]</scope>
    <source>
        <strain evidence="6">DAOM197198w</strain>
    </source>
</reference>
<dbReference type="Pfam" id="PF02798">
    <property type="entry name" value="GST_N"/>
    <property type="match status" value="1"/>
</dbReference>
<dbReference type="PANTHER" id="PTHR44051">
    <property type="entry name" value="GLUTATHIONE S-TRANSFERASE-RELATED"/>
    <property type="match status" value="1"/>
</dbReference>
<evidence type="ECO:0000256" key="1">
    <source>
        <dbReference type="ARBA" id="ARBA00007409"/>
    </source>
</evidence>
<dbReference type="Gene3D" id="1.20.1050.10">
    <property type="match status" value="1"/>
</dbReference>
<sequence>MYKMIKNFSLGTFKSSNNWNNYKLNIINLQRNFYFSKMSVDIQAYLWPTPNGKKIYVVLEELNIPYDVRLINIGKNEQFAPEFLKISPNNKIPAIVDQNPPKEFGDSPISIFESAAILQYLADYKKGEGAPDLYPKNPRERVKVNEWLYWQIAGLGPMMGQSNHFSSTNIDYAKERYSKEVDRLLGVMNKRLGEYNYLAGDNYTIADIASYTWLLYSDKVKAEDTPYPNIKAWFERISERPAVKRAAEKANL</sequence>
<dbReference type="AlphaFoldDB" id="A0A015MRL7"/>
<dbReference type="CDD" id="cd03048">
    <property type="entry name" value="GST_N_Ure2p_like"/>
    <property type="match status" value="1"/>
</dbReference>
<dbReference type="InterPro" id="IPR036249">
    <property type="entry name" value="Thioredoxin-like_sf"/>
</dbReference>
<dbReference type="InterPro" id="IPR040079">
    <property type="entry name" value="Glutathione_S-Trfase"/>
</dbReference>
<dbReference type="SUPFAM" id="SSF52833">
    <property type="entry name" value="Thioredoxin-like"/>
    <property type="match status" value="1"/>
</dbReference>
<dbReference type="STRING" id="1432141.A0A015MRL7"/>
<dbReference type="HOGENOM" id="CLU_011226_14_4_1"/>
<dbReference type="EMBL" id="JEMT01016858">
    <property type="protein sequence ID" value="EXX69408.1"/>
    <property type="molecule type" value="Genomic_DNA"/>
</dbReference>
<dbReference type="SFLD" id="SFLDS00019">
    <property type="entry name" value="Glutathione_Transferase_(cytos"/>
    <property type="match status" value="1"/>
</dbReference>